<keyword evidence="2" id="KW-1133">Transmembrane helix</keyword>
<feature type="region of interest" description="Disordered" evidence="1">
    <location>
        <begin position="347"/>
        <end position="368"/>
    </location>
</feature>
<organism evidence="3 4">
    <name type="scientific">Streptomyces formicae</name>
    <dbReference type="NCBI Taxonomy" id="1616117"/>
    <lineage>
        <taxon>Bacteria</taxon>
        <taxon>Bacillati</taxon>
        <taxon>Actinomycetota</taxon>
        <taxon>Actinomycetes</taxon>
        <taxon>Kitasatosporales</taxon>
        <taxon>Streptomycetaceae</taxon>
        <taxon>Streptomyces</taxon>
    </lineage>
</organism>
<evidence type="ECO:0000256" key="1">
    <source>
        <dbReference type="SAM" id="MobiDB-lite"/>
    </source>
</evidence>
<feature type="compositionally biased region" description="Gly residues" evidence="1">
    <location>
        <begin position="190"/>
        <end position="205"/>
    </location>
</feature>
<protein>
    <submittedName>
        <fullName evidence="3">Uncharacterized protein</fullName>
    </submittedName>
</protein>
<accession>A0ABY3WFD6</accession>
<feature type="region of interest" description="Disordered" evidence="1">
    <location>
        <begin position="128"/>
        <end position="335"/>
    </location>
</feature>
<feature type="compositionally biased region" description="Basic and acidic residues" evidence="1">
    <location>
        <begin position="206"/>
        <end position="250"/>
    </location>
</feature>
<dbReference type="EMBL" id="CP071872">
    <property type="protein sequence ID" value="UNM10900.1"/>
    <property type="molecule type" value="Genomic_DNA"/>
</dbReference>
<feature type="transmembrane region" description="Helical" evidence="2">
    <location>
        <begin position="108"/>
        <end position="131"/>
    </location>
</feature>
<keyword evidence="4" id="KW-1185">Reference proteome</keyword>
<feature type="compositionally biased region" description="Gly residues" evidence="1">
    <location>
        <begin position="291"/>
        <end position="308"/>
    </location>
</feature>
<evidence type="ECO:0000313" key="4">
    <source>
        <dbReference type="Proteomes" id="UP000828924"/>
    </source>
</evidence>
<feature type="compositionally biased region" description="Polar residues" evidence="1">
    <location>
        <begin position="357"/>
        <end position="368"/>
    </location>
</feature>
<sequence length="368" mass="36421">MADERCEWLDPEVAERLLRGEQVGAVGDHAHDRTARRLAGALDSVRTPGAQAAPAAEPLRGEEAALAAFRKARDGGADELLPTTVRLAAAVPPSPPVDRPRWGRTMRWGLAASLAGIAAGGVAVAAGTGVLPAPFGDDRDPSPASSVSAAATPGPLTSGSPTGPDGATTPAAPPSGTGSSPASPSTGATGATGGSGPADTAGGGDARGDEKSGDGAWDRDGSGDRYRRTLDACRDYRSGRLDEERRRKLESAANGPERVKRFCDRLLSGDGSGDDRSDDGSTSGGGEHDGSNGGGDGDGSGGSGGDSSGDGEGDGDGGDWGAAAGPGFPLSPVHPVLPVLPLVADRPLTPLLGPASVSLTAPSPLSPR</sequence>
<evidence type="ECO:0000313" key="3">
    <source>
        <dbReference type="EMBL" id="UNM10900.1"/>
    </source>
</evidence>
<dbReference type="Proteomes" id="UP000828924">
    <property type="component" value="Chromosome"/>
</dbReference>
<reference evidence="3 4" key="1">
    <citation type="submission" date="2021-03" db="EMBL/GenBank/DDBJ databases">
        <title>Complete genome of Streptomyces formicae strain 1H-GS9 (DSM 100524).</title>
        <authorList>
            <person name="Atanasov K.E."/>
            <person name="Altabella T."/>
            <person name="Ferrer A."/>
        </authorList>
    </citation>
    <scope>NUCLEOTIDE SEQUENCE [LARGE SCALE GENOMIC DNA]</scope>
    <source>
        <strain evidence="3 4">1H-GS9</strain>
    </source>
</reference>
<gene>
    <name evidence="3" type="ORF">J4032_04630</name>
</gene>
<proteinExistence type="predicted"/>
<dbReference type="RefSeq" id="WP_242329436.1">
    <property type="nucleotide sequence ID" value="NZ_CP071872.1"/>
</dbReference>
<keyword evidence="2" id="KW-0812">Transmembrane</keyword>
<keyword evidence="2" id="KW-0472">Membrane</keyword>
<feature type="compositionally biased region" description="Low complexity" evidence="1">
    <location>
        <begin position="142"/>
        <end position="189"/>
    </location>
</feature>
<evidence type="ECO:0000256" key="2">
    <source>
        <dbReference type="SAM" id="Phobius"/>
    </source>
</evidence>
<name>A0ABY3WFD6_9ACTN</name>